<organism evidence="1">
    <name type="scientific">Scylla olivacea</name>
    <name type="common">Orange mud crab</name>
    <name type="synonym">Cancer olivacea</name>
    <dbReference type="NCBI Taxonomy" id="85551"/>
    <lineage>
        <taxon>Eukaryota</taxon>
        <taxon>Metazoa</taxon>
        <taxon>Ecdysozoa</taxon>
        <taxon>Arthropoda</taxon>
        <taxon>Crustacea</taxon>
        <taxon>Multicrustacea</taxon>
        <taxon>Malacostraca</taxon>
        <taxon>Eumalacostraca</taxon>
        <taxon>Eucarida</taxon>
        <taxon>Decapoda</taxon>
        <taxon>Pleocyemata</taxon>
        <taxon>Brachyura</taxon>
        <taxon>Eubrachyura</taxon>
        <taxon>Portunoidea</taxon>
        <taxon>Portunidae</taxon>
        <taxon>Portuninae</taxon>
        <taxon>Scylla</taxon>
    </lineage>
</organism>
<dbReference type="EMBL" id="GDRN01054791">
    <property type="protein sequence ID" value="JAI66067.1"/>
    <property type="molecule type" value="Transcribed_RNA"/>
</dbReference>
<name>A0A0P4WF74_SCYOL</name>
<proteinExistence type="predicted"/>
<evidence type="ECO:0000313" key="1">
    <source>
        <dbReference type="EMBL" id="JAI66067.1"/>
    </source>
</evidence>
<protein>
    <submittedName>
        <fullName evidence="1">Uncharacterized protein</fullName>
    </submittedName>
</protein>
<accession>A0A0P4WF74</accession>
<sequence>MKIIKHTNHLCVWPLDHAVEPVAIHAVSGVNVCPCRVLAREEAELAMVRRCLDAKDTRSQELARERERQVARARSTAHTTAALRDNLKKKLAPETFDKVVARANLELRIENRPPATSSMGTRSHIFLG</sequence>
<dbReference type="AlphaFoldDB" id="A0A0P4WF74"/>
<reference evidence="1" key="1">
    <citation type="submission" date="2015-09" db="EMBL/GenBank/DDBJ databases">
        <title>Scylla olivacea transcriptome.</title>
        <authorList>
            <person name="Ikhwanuddin M."/>
        </authorList>
    </citation>
    <scope>NUCLEOTIDE SEQUENCE</scope>
</reference>